<organism evidence="1">
    <name type="scientific">uncultured Sulfurovum sp</name>
    <dbReference type="NCBI Taxonomy" id="269237"/>
    <lineage>
        <taxon>Bacteria</taxon>
        <taxon>Pseudomonadati</taxon>
        <taxon>Campylobacterota</taxon>
        <taxon>Epsilonproteobacteria</taxon>
        <taxon>Campylobacterales</taxon>
        <taxon>Sulfurovaceae</taxon>
        <taxon>Sulfurovum</taxon>
        <taxon>environmental samples</taxon>
    </lineage>
</organism>
<evidence type="ECO:0000313" key="1">
    <source>
        <dbReference type="EMBL" id="CAA6808304.1"/>
    </source>
</evidence>
<sequence>MSRINLIVWSTLVLVLQSGCMGGKPPVNPIHIPDNNLTEEKIKVGIGLEKGNIEQYPTTIQGLYYYGQVVIEPQLTMEALKGPEAQTFLQHVSNLLGEKKRNFGLSATPILDGQVQPDIVLFNYSYDSTSKSWKTYLNEEPRTRMVLLKPDTTLSFELKYISIDGQTFNTVKDISKSINGATVLLSGTSIPYIDLMADKVSNMLSSSVNSTTVLSFSPVTNPKKSVEYVIKTKTDKELAKVKFSLLLRDSVVSGAVVNSELNKIPQVNNFTNPLNAVAANYDNTFTLHDQLQKDESIVTFSQISNPMQFRDKCQNIINRLETYGLNLFDRYNAFSQILESTDFLRKENLYNSGCLSERRLSLLEKMGISLPAPKALHQHIEISDLHLANLGRYMLNPIANHGFKSDLLKLFSETLIVQSDELIDFQTFRSEDGEALMAPKEFMKMIGKVGVARFGLYNQHRKEYASFFFRALQSNVIYRIKLNRERKWGKIRTVLIEQWSDDEIAPKKQAQLRALADETVLGYQNDIMRQKNIPVIVLNG</sequence>
<dbReference type="AlphaFoldDB" id="A0A6S6T0G4"/>
<dbReference type="EMBL" id="CACVAP010000053">
    <property type="protein sequence ID" value="CAA6808304.1"/>
    <property type="molecule type" value="Genomic_DNA"/>
</dbReference>
<accession>A0A6S6T0G4</accession>
<gene>
    <name evidence="1" type="ORF">HELGO_WM4535</name>
</gene>
<reference evidence="1" key="1">
    <citation type="submission" date="2020-01" db="EMBL/GenBank/DDBJ databases">
        <authorList>
            <person name="Meier V. D."/>
            <person name="Meier V D."/>
        </authorList>
    </citation>
    <scope>NUCLEOTIDE SEQUENCE</scope>
    <source>
        <strain evidence="1">HLG_WM_MAG_06</strain>
    </source>
</reference>
<proteinExistence type="predicted"/>
<name>A0A6S6T0G4_9BACT</name>
<protein>
    <submittedName>
        <fullName evidence="1">Uncharacterized protein</fullName>
    </submittedName>
</protein>